<dbReference type="EMBL" id="JADEYC010000020">
    <property type="protein sequence ID" value="MBE9375409.1"/>
    <property type="molecule type" value="Genomic_DNA"/>
</dbReference>
<dbReference type="InterPro" id="IPR029058">
    <property type="entry name" value="AB_hydrolase_fold"/>
</dbReference>
<name>A0A929B8X4_9PSEU</name>
<dbReference type="InterPro" id="IPR006311">
    <property type="entry name" value="TAT_signal"/>
</dbReference>
<dbReference type="Gene3D" id="1.10.260.130">
    <property type="match status" value="1"/>
</dbReference>
<dbReference type="Proteomes" id="UP000598360">
    <property type="component" value="Unassembled WGS sequence"/>
</dbReference>
<evidence type="ECO:0000313" key="4">
    <source>
        <dbReference type="Proteomes" id="UP000598360"/>
    </source>
</evidence>
<dbReference type="AlphaFoldDB" id="A0A929B8X4"/>
<evidence type="ECO:0000256" key="2">
    <source>
        <dbReference type="SAM" id="SignalP"/>
    </source>
</evidence>
<dbReference type="SUPFAM" id="SSF53474">
    <property type="entry name" value="alpha/beta-Hydrolases"/>
    <property type="match status" value="1"/>
</dbReference>
<keyword evidence="2" id="KW-0732">Signal</keyword>
<reference evidence="3" key="1">
    <citation type="submission" date="2020-10" db="EMBL/GenBank/DDBJ databases">
        <title>Diversity and distribution of actinomycetes associated with coral in the coast of Hainan.</title>
        <authorList>
            <person name="Li F."/>
        </authorList>
    </citation>
    <scope>NUCLEOTIDE SEQUENCE</scope>
    <source>
        <strain evidence="3">HNM0983</strain>
    </source>
</reference>
<gene>
    <name evidence="3" type="ORF">IQ251_13230</name>
</gene>
<dbReference type="Pfam" id="PF03583">
    <property type="entry name" value="LIP"/>
    <property type="match status" value="1"/>
</dbReference>
<feature type="chain" id="PRO_5038767058" evidence="2">
    <location>
        <begin position="42"/>
        <end position="450"/>
    </location>
</feature>
<dbReference type="Gene3D" id="3.40.50.1820">
    <property type="entry name" value="alpha/beta hydrolase"/>
    <property type="match status" value="1"/>
</dbReference>
<dbReference type="InterPro" id="IPR005152">
    <property type="entry name" value="Lipase_secreted"/>
</dbReference>
<evidence type="ECO:0000313" key="3">
    <source>
        <dbReference type="EMBL" id="MBE9375409.1"/>
    </source>
</evidence>
<feature type="signal peptide" evidence="2">
    <location>
        <begin position="1"/>
        <end position="41"/>
    </location>
</feature>
<comment type="caution">
    <text evidence="3">The sequence shown here is derived from an EMBL/GenBank/DDBJ whole genome shotgun (WGS) entry which is preliminary data.</text>
</comment>
<evidence type="ECO:0000256" key="1">
    <source>
        <dbReference type="SAM" id="MobiDB-lite"/>
    </source>
</evidence>
<feature type="region of interest" description="Disordered" evidence="1">
    <location>
        <begin position="40"/>
        <end position="74"/>
    </location>
</feature>
<organism evidence="3 4">
    <name type="scientific">Saccharopolyspora montiporae</name>
    <dbReference type="NCBI Taxonomy" id="2781240"/>
    <lineage>
        <taxon>Bacteria</taxon>
        <taxon>Bacillati</taxon>
        <taxon>Actinomycetota</taxon>
        <taxon>Actinomycetes</taxon>
        <taxon>Pseudonocardiales</taxon>
        <taxon>Pseudonocardiaceae</taxon>
        <taxon>Saccharopolyspora</taxon>
    </lineage>
</organism>
<dbReference type="PROSITE" id="PS51318">
    <property type="entry name" value="TAT"/>
    <property type="match status" value="1"/>
</dbReference>
<feature type="region of interest" description="Disordered" evidence="1">
    <location>
        <begin position="1"/>
        <end position="21"/>
    </location>
</feature>
<proteinExistence type="predicted"/>
<dbReference type="PANTHER" id="PTHR34853:SF1">
    <property type="entry name" value="LIPASE 5"/>
    <property type="match status" value="1"/>
</dbReference>
<dbReference type="GO" id="GO:0016042">
    <property type="term" value="P:lipid catabolic process"/>
    <property type="evidence" value="ECO:0007669"/>
    <property type="project" value="InterPro"/>
</dbReference>
<dbReference type="PANTHER" id="PTHR34853">
    <property type="match status" value="1"/>
</dbReference>
<accession>A0A929B8X4</accession>
<dbReference type="GO" id="GO:0004806">
    <property type="term" value="F:triacylglycerol lipase activity"/>
    <property type="evidence" value="ECO:0007669"/>
    <property type="project" value="InterPro"/>
</dbReference>
<sequence>MRPLTPSPPASSTFRRTRRRSRAAGAVVAALVATITHLAPAAAAESDETSRGVPIPEFYHPPASLPPGDGDLVRSEPLPLAISLPSLDGRTLPGTATRLMYKSTDATGEPVPVTGAYLEPAAEWRGEGPRPLVAVAPGTMGQGDQCAASMGLEQPLRINGDTVSVGYEDIVIYRLLAAGAAVVVTDYTGLGTTDRLHTYVNRVDGGHALLDAVRAARALPGTSLAPESRVGLYGYSQGGGASASAAELQPDYAPDVPLAGAYVGAPPADLAEVLAGADGSALTGALGWTVNGLLQQNPHLREVADRHLGADGRAALQDLGTMCVGDALAGYGFQDSSQWTRSGLPLESIVDGEPLMQEALDEQRIGRGKPATPVRVVTGAHDDIVPHAQTRRLAADWCAQGADVSYVELDLPPLGDGILTNHLAPLLTDQGPAVSWLTERLSGHPTEPTC</sequence>
<dbReference type="PIRSF" id="PIRSF029171">
    <property type="entry name" value="Esterase_LipA"/>
    <property type="match status" value="1"/>
</dbReference>
<keyword evidence="4" id="KW-1185">Reference proteome</keyword>
<protein>
    <submittedName>
        <fullName evidence="3">Acetylxylan esterase</fullName>
    </submittedName>
</protein>